<dbReference type="PATRIC" id="fig|1227485.3.peg.1817"/>
<dbReference type="Proteomes" id="UP000011523">
    <property type="component" value="Unassembled WGS sequence"/>
</dbReference>
<dbReference type="GO" id="GO:0016747">
    <property type="term" value="F:acyltransferase activity, transferring groups other than amino-acyl groups"/>
    <property type="evidence" value="ECO:0007669"/>
    <property type="project" value="InterPro"/>
</dbReference>
<feature type="compositionally biased region" description="Basic and acidic residues" evidence="1">
    <location>
        <begin position="138"/>
        <end position="148"/>
    </location>
</feature>
<evidence type="ECO:0000313" key="4">
    <source>
        <dbReference type="Proteomes" id="UP000011523"/>
    </source>
</evidence>
<dbReference type="Gene3D" id="3.40.630.30">
    <property type="match status" value="1"/>
</dbReference>
<evidence type="ECO:0000313" key="3">
    <source>
        <dbReference type="EMBL" id="ELZ37054.1"/>
    </source>
</evidence>
<dbReference type="InterPro" id="IPR016181">
    <property type="entry name" value="Acyl_CoA_acyltransferase"/>
</dbReference>
<sequence length="159" mass="16142">MTIDPATADDRLDVLRILDAAMLETDADAVADRTAAGDALVARSERTGGVVGALVATRPDSGRLHVDAVAVRRARRGRGIGSALVAAAVERGERDDAVETVTAAFDPELRAFYAALGFAVRPADGSGGTEAAPVAARDSADGDGDRLFGRVSTAGPGSP</sequence>
<evidence type="ECO:0000256" key="1">
    <source>
        <dbReference type="SAM" id="MobiDB-lite"/>
    </source>
</evidence>
<accession>M0DSH3</accession>
<gene>
    <name evidence="3" type="ORF">C472_09366</name>
</gene>
<dbReference type="RefSeq" id="WP_006629538.1">
    <property type="nucleotide sequence ID" value="NZ_AOJD01000050.1"/>
</dbReference>
<keyword evidence="3" id="KW-0808">Transferase</keyword>
<protein>
    <submittedName>
        <fullName evidence="3">GCN5-related N-acetyltransferase</fullName>
    </submittedName>
</protein>
<feature type="region of interest" description="Disordered" evidence="1">
    <location>
        <begin position="124"/>
        <end position="159"/>
    </location>
</feature>
<proteinExistence type="predicted"/>
<dbReference type="InterPro" id="IPR000182">
    <property type="entry name" value="GNAT_dom"/>
</dbReference>
<evidence type="ECO:0000259" key="2">
    <source>
        <dbReference type="PROSITE" id="PS51186"/>
    </source>
</evidence>
<feature type="domain" description="N-acetyltransferase" evidence="2">
    <location>
        <begin position="1"/>
        <end position="141"/>
    </location>
</feature>
<dbReference type="Pfam" id="PF00583">
    <property type="entry name" value="Acetyltransf_1"/>
    <property type="match status" value="1"/>
</dbReference>
<name>M0DSH3_9EURY</name>
<organism evidence="3 4">
    <name type="scientific">Halorubrum tebenquichense DSM 14210</name>
    <dbReference type="NCBI Taxonomy" id="1227485"/>
    <lineage>
        <taxon>Archaea</taxon>
        <taxon>Methanobacteriati</taxon>
        <taxon>Methanobacteriota</taxon>
        <taxon>Stenosarchaea group</taxon>
        <taxon>Halobacteria</taxon>
        <taxon>Halobacteriales</taxon>
        <taxon>Haloferacaceae</taxon>
        <taxon>Halorubrum</taxon>
    </lineage>
</organism>
<dbReference type="AlphaFoldDB" id="M0DSH3"/>
<dbReference type="SUPFAM" id="SSF55729">
    <property type="entry name" value="Acyl-CoA N-acyltransferases (Nat)"/>
    <property type="match status" value="1"/>
</dbReference>
<comment type="caution">
    <text evidence="3">The sequence shown here is derived from an EMBL/GenBank/DDBJ whole genome shotgun (WGS) entry which is preliminary data.</text>
</comment>
<dbReference type="PROSITE" id="PS51186">
    <property type="entry name" value="GNAT"/>
    <property type="match status" value="1"/>
</dbReference>
<reference evidence="3 4" key="1">
    <citation type="journal article" date="2014" name="PLoS Genet.">
        <title>Phylogenetically driven sequencing of extremely halophilic archaea reveals strategies for static and dynamic osmo-response.</title>
        <authorList>
            <person name="Becker E.A."/>
            <person name="Seitzer P.M."/>
            <person name="Tritt A."/>
            <person name="Larsen D."/>
            <person name="Krusor M."/>
            <person name="Yao A.I."/>
            <person name="Wu D."/>
            <person name="Madern D."/>
            <person name="Eisen J.A."/>
            <person name="Darling A.E."/>
            <person name="Facciotti M.T."/>
        </authorList>
    </citation>
    <scope>NUCLEOTIDE SEQUENCE [LARGE SCALE GENOMIC DNA]</scope>
    <source>
        <strain evidence="3 4">DSM 14210</strain>
    </source>
</reference>
<dbReference type="EMBL" id="AOJD01000050">
    <property type="protein sequence ID" value="ELZ37054.1"/>
    <property type="molecule type" value="Genomic_DNA"/>
</dbReference>
<keyword evidence="4" id="KW-1185">Reference proteome</keyword>